<dbReference type="eggNOG" id="arCOG02019">
    <property type="taxonomic scope" value="Archaea"/>
</dbReference>
<dbReference type="KEGG" id="cma:Cmaq_0587"/>
<name>A8MCC2_CALMQ</name>
<dbReference type="PANTHER" id="PTHR43855:SF1">
    <property type="entry name" value="THIOSULFATE SULFURTRANSFERASE"/>
    <property type="match status" value="1"/>
</dbReference>
<proteinExistence type="predicted"/>
<protein>
    <submittedName>
        <fullName evidence="3">Rhodanese domain protein</fullName>
    </submittedName>
</protein>
<accession>A8MCC2</accession>
<keyword evidence="1" id="KW-0677">Repeat</keyword>
<dbReference type="SUPFAM" id="SSF52821">
    <property type="entry name" value="Rhodanese/Cell cycle control phosphatase"/>
    <property type="match status" value="2"/>
</dbReference>
<dbReference type="InterPro" id="IPR051126">
    <property type="entry name" value="Thiosulfate_sulfurtransferase"/>
</dbReference>
<evidence type="ECO:0000313" key="4">
    <source>
        <dbReference type="Proteomes" id="UP000001137"/>
    </source>
</evidence>
<dbReference type="InterPro" id="IPR001763">
    <property type="entry name" value="Rhodanese-like_dom"/>
</dbReference>
<organism evidence="3 4">
    <name type="scientific">Caldivirga maquilingensis (strain ATCC 700844 / DSM 13496 / JCM 10307 / IC-167)</name>
    <dbReference type="NCBI Taxonomy" id="397948"/>
    <lineage>
        <taxon>Archaea</taxon>
        <taxon>Thermoproteota</taxon>
        <taxon>Thermoprotei</taxon>
        <taxon>Thermoproteales</taxon>
        <taxon>Thermoproteaceae</taxon>
        <taxon>Caldivirga</taxon>
    </lineage>
</organism>
<dbReference type="GeneID" id="5710315"/>
<dbReference type="CDD" id="cd01449">
    <property type="entry name" value="TST_Repeat_2"/>
    <property type="match status" value="1"/>
</dbReference>
<dbReference type="OrthoDB" id="10492at2157"/>
<feature type="domain" description="Rhodanese" evidence="2">
    <location>
        <begin position="148"/>
        <end position="249"/>
    </location>
</feature>
<evidence type="ECO:0000313" key="3">
    <source>
        <dbReference type="EMBL" id="ABW01428.1"/>
    </source>
</evidence>
<dbReference type="Proteomes" id="UP000001137">
    <property type="component" value="Chromosome"/>
</dbReference>
<dbReference type="PANTHER" id="PTHR43855">
    <property type="entry name" value="THIOSULFATE SULFURTRANSFERASE"/>
    <property type="match status" value="1"/>
</dbReference>
<reference evidence="3 4" key="1">
    <citation type="submission" date="2007-10" db="EMBL/GenBank/DDBJ databases">
        <title>Complete sequence of Caldivirga maquilingensis IC-167.</title>
        <authorList>
            <consortium name="US DOE Joint Genome Institute"/>
            <person name="Copeland A."/>
            <person name="Lucas S."/>
            <person name="Lapidus A."/>
            <person name="Barry K."/>
            <person name="Glavina del Rio T."/>
            <person name="Dalin E."/>
            <person name="Tice H."/>
            <person name="Pitluck S."/>
            <person name="Saunders E."/>
            <person name="Brettin T."/>
            <person name="Bruce D."/>
            <person name="Detter J.C."/>
            <person name="Han C."/>
            <person name="Schmutz J."/>
            <person name="Larimer F."/>
            <person name="Land M."/>
            <person name="Hauser L."/>
            <person name="Kyrpides N."/>
            <person name="Ivanova N."/>
            <person name="Biddle J.F."/>
            <person name="Zhang Z."/>
            <person name="Fitz-Gibbon S.T."/>
            <person name="Lowe T.M."/>
            <person name="Saltikov C."/>
            <person name="House C.H."/>
            <person name="Richardson P."/>
        </authorList>
    </citation>
    <scope>NUCLEOTIDE SEQUENCE [LARGE SCALE GENOMIC DNA]</scope>
    <source>
        <strain evidence="4">ATCC 700844 / DSM 13496 / JCM 10307 / IC-167</strain>
    </source>
</reference>
<dbReference type="SMART" id="SM00450">
    <property type="entry name" value="RHOD"/>
    <property type="match status" value="2"/>
</dbReference>
<dbReference type="Gene3D" id="3.40.250.10">
    <property type="entry name" value="Rhodanese-like domain"/>
    <property type="match status" value="2"/>
</dbReference>
<dbReference type="STRING" id="397948.Cmaq_0587"/>
<dbReference type="InterPro" id="IPR036873">
    <property type="entry name" value="Rhodanese-like_dom_sf"/>
</dbReference>
<sequence>MIRIINLNQIKDAVEDYLLLDARPYIDYMSKGHIPGAVNAQVSRIMDVITGAIKPIGELNAVFKQWGIDEDKPILIYDEYDGQLGARLAWTLDYCGHDKVFLVREFFSTYANSGGQLSYKLEKATHEGNFKCRPNEGVRATAEYVLSTLNSALIIDARSPEEFIGGNPEVPRPGHIPNAVNIPWLELLDPDGYRIVDLGLSRDKEIIVYCDYGLRASVVYSVLRHFNYKVRLYEKGYMEWGSNPNLPVVSG</sequence>
<dbReference type="PROSITE" id="PS50206">
    <property type="entry name" value="RHODANESE_3"/>
    <property type="match status" value="2"/>
</dbReference>
<dbReference type="RefSeq" id="WP_012185648.1">
    <property type="nucleotide sequence ID" value="NC_009954.1"/>
</dbReference>
<dbReference type="EMBL" id="CP000852">
    <property type="protein sequence ID" value="ABW01428.1"/>
    <property type="molecule type" value="Genomic_DNA"/>
</dbReference>
<evidence type="ECO:0000259" key="2">
    <source>
        <dbReference type="PROSITE" id="PS50206"/>
    </source>
</evidence>
<feature type="domain" description="Rhodanese" evidence="2">
    <location>
        <begin position="13"/>
        <end position="119"/>
    </location>
</feature>
<gene>
    <name evidence="3" type="ordered locus">Cmaq_0587</name>
</gene>
<keyword evidence="4" id="KW-1185">Reference proteome</keyword>
<dbReference type="Pfam" id="PF00581">
    <property type="entry name" value="Rhodanese"/>
    <property type="match status" value="2"/>
</dbReference>
<dbReference type="AlphaFoldDB" id="A8MCC2"/>
<evidence type="ECO:0000256" key="1">
    <source>
        <dbReference type="ARBA" id="ARBA00022737"/>
    </source>
</evidence>
<dbReference type="HOGENOM" id="CLU_031618_1_7_2"/>